<feature type="transmembrane region" description="Helical" evidence="7">
    <location>
        <begin position="163"/>
        <end position="189"/>
    </location>
</feature>
<keyword evidence="5 7" id="KW-1133">Transmembrane helix</keyword>
<feature type="transmembrane region" description="Helical" evidence="7">
    <location>
        <begin position="79"/>
        <end position="105"/>
    </location>
</feature>
<evidence type="ECO:0000256" key="1">
    <source>
        <dbReference type="ARBA" id="ARBA00004651"/>
    </source>
</evidence>
<dbReference type="Proteomes" id="UP001596422">
    <property type="component" value="Unassembled WGS sequence"/>
</dbReference>
<dbReference type="Gene3D" id="1.10.3430.10">
    <property type="entry name" value="Ammonium transporter AmtB like domains"/>
    <property type="match status" value="1"/>
</dbReference>
<dbReference type="Pfam" id="PF03253">
    <property type="entry name" value="UT"/>
    <property type="match status" value="1"/>
</dbReference>
<evidence type="ECO:0000313" key="8">
    <source>
        <dbReference type="EMBL" id="MFC6670952.1"/>
    </source>
</evidence>
<keyword evidence="9" id="KW-1185">Reference proteome</keyword>
<comment type="subcellular location">
    <subcellularLocation>
        <location evidence="1">Cell membrane</location>
        <topology evidence="1">Multi-pass membrane protein</topology>
    </subcellularLocation>
</comment>
<evidence type="ECO:0000256" key="7">
    <source>
        <dbReference type="SAM" id="Phobius"/>
    </source>
</evidence>
<organism evidence="8 9">
    <name type="scientific">Marinobacterium aestuariivivens</name>
    <dbReference type="NCBI Taxonomy" id="1698799"/>
    <lineage>
        <taxon>Bacteria</taxon>
        <taxon>Pseudomonadati</taxon>
        <taxon>Pseudomonadota</taxon>
        <taxon>Gammaproteobacteria</taxon>
        <taxon>Oceanospirillales</taxon>
        <taxon>Oceanospirillaceae</taxon>
        <taxon>Marinobacterium</taxon>
    </lineage>
</organism>
<protein>
    <submittedName>
        <fullName evidence="8">Urea transporter</fullName>
    </submittedName>
</protein>
<dbReference type="InterPro" id="IPR004937">
    <property type="entry name" value="Urea_transporter"/>
</dbReference>
<evidence type="ECO:0000256" key="5">
    <source>
        <dbReference type="ARBA" id="ARBA00022989"/>
    </source>
</evidence>
<comment type="similarity">
    <text evidence="2">Belongs to the urea transporter family.</text>
</comment>
<feature type="transmembrane region" description="Helical" evidence="7">
    <location>
        <begin position="243"/>
        <end position="260"/>
    </location>
</feature>
<feature type="transmembrane region" description="Helical" evidence="7">
    <location>
        <begin position="31"/>
        <end position="59"/>
    </location>
</feature>
<keyword evidence="3" id="KW-1003">Cell membrane</keyword>
<evidence type="ECO:0000313" key="9">
    <source>
        <dbReference type="Proteomes" id="UP001596422"/>
    </source>
</evidence>
<name>A0ABW2A0H3_9GAMM</name>
<keyword evidence="6 7" id="KW-0472">Membrane</keyword>
<evidence type="ECO:0000256" key="4">
    <source>
        <dbReference type="ARBA" id="ARBA00022692"/>
    </source>
</evidence>
<accession>A0ABW2A0H3</accession>
<keyword evidence="4 7" id="KW-0812">Transmembrane</keyword>
<reference evidence="9" key="1">
    <citation type="journal article" date="2019" name="Int. J. Syst. Evol. Microbiol.">
        <title>The Global Catalogue of Microorganisms (GCM) 10K type strain sequencing project: providing services to taxonomists for standard genome sequencing and annotation.</title>
        <authorList>
            <consortium name="The Broad Institute Genomics Platform"/>
            <consortium name="The Broad Institute Genome Sequencing Center for Infectious Disease"/>
            <person name="Wu L."/>
            <person name="Ma J."/>
        </authorList>
    </citation>
    <scope>NUCLEOTIDE SEQUENCE [LARGE SCALE GENOMIC DNA]</scope>
    <source>
        <strain evidence="9">NBRC 111756</strain>
    </source>
</reference>
<dbReference type="EMBL" id="JBHSWE010000001">
    <property type="protein sequence ID" value="MFC6670952.1"/>
    <property type="molecule type" value="Genomic_DNA"/>
</dbReference>
<evidence type="ECO:0000256" key="6">
    <source>
        <dbReference type="ARBA" id="ARBA00023136"/>
    </source>
</evidence>
<dbReference type="PANTHER" id="PTHR10464:SF4">
    <property type="entry name" value="UREA TRANSPORTER"/>
    <property type="match status" value="1"/>
</dbReference>
<sequence length="294" mass="30907">MDKPYSARYWLDALLHGFSQIFFQTSRCCGLLLLLAIGLESPFLLMAGLTGCIIAQFSAGLCGYEADRIRAGHYGYNGALIGLGLGTLLGLTPVSLLLVALFSVLSAPLMEWQIRRWSLPPYTSTFVLLSWCALAVAPLFPLAPATPLPTATSLELLPLPATAVIQGLGQVIFLTSPLPALLVLVALAWASRRDCASALAGALCGTLVATQLPVSGLDLQLGLYGFNGALAAIALAQRFGHQPLLILAGAALATLLQPLLSVAGVPAFTAPFMLSCWLICLLAESISPRQPQVP</sequence>
<feature type="transmembrane region" description="Helical" evidence="7">
    <location>
        <begin position="219"/>
        <end position="236"/>
    </location>
</feature>
<proteinExistence type="inferred from homology"/>
<feature type="transmembrane region" description="Helical" evidence="7">
    <location>
        <begin position="196"/>
        <end position="213"/>
    </location>
</feature>
<dbReference type="RefSeq" id="WP_379909455.1">
    <property type="nucleotide sequence ID" value="NZ_JBHSWE010000001.1"/>
</dbReference>
<evidence type="ECO:0000256" key="2">
    <source>
        <dbReference type="ARBA" id="ARBA00005914"/>
    </source>
</evidence>
<comment type="caution">
    <text evidence="8">The sequence shown here is derived from an EMBL/GenBank/DDBJ whole genome shotgun (WGS) entry which is preliminary data.</text>
</comment>
<evidence type="ECO:0000256" key="3">
    <source>
        <dbReference type="ARBA" id="ARBA00022475"/>
    </source>
</evidence>
<feature type="transmembrane region" description="Helical" evidence="7">
    <location>
        <begin position="126"/>
        <end position="143"/>
    </location>
</feature>
<dbReference type="InterPro" id="IPR029020">
    <property type="entry name" value="Ammonium/urea_transptr"/>
</dbReference>
<dbReference type="PANTHER" id="PTHR10464">
    <property type="entry name" value="UREA TRANSPORTER"/>
    <property type="match status" value="1"/>
</dbReference>
<gene>
    <name evidence="8" type="ORF">ACFQDL_13425</name>
</gene>